<evidence type="ECO:0000256" key="3">
    <source>
        <dbReference type="SAM" id="SignalP"/>
    </source>
</evidence>
<dbReference type="Gene3D" id="2.60.40.770">
    <property type="match status" value="1"/>
</dbReference>
<feature type="transmembrane region" description="Helical" evidence="2">
    <location>
        <begin position="496"/>
        <end position="515"/>
    </location>
</feature>
<keyword evidence="7" id="KW-1185">Reference proteome</keyword>
<feature type="domain" description="MD-2-related lipid-recognition" evidence="4">
    <location>
        <begin position="92"/>
        <end position="161"/>
    </location>
</feature>
<dbReference type="EMBL" id="AMYB01000004">
    <property type="protein sequence ID" value="OAD03914.1"/>
    <property type="molecule type" value="Genomic_DNA"/>
</dbReference>
<feature type="transmembrane region" description="Helical" evidence="2">
    <location>
        <begin position="388"/>
        <end position="408"/>
    </location>
</feature>
<dbReference type="Proteomes" id="UP000077051">
    <property type="component" value="Unassembled WGS sequence"/>
</dbReference>
<dbReference type="GO" id="GO:0016020">
    <property type="term" value="C:membrane"/>
    <property type="evidence" value="ECO:0007669"/>
    <property type="project" value="TreeGrafter"/>
</dbReference>
<feature type="domain" description="TRP C-terminal" evidence="5">
    <location>
        <begin position="227"/>
        <end position="586"/>
    </location>
</feature>
<feature type="transmembrane region" description="Helical" evidence="2">
    <location>
        <begin position="177"/>
        <end position="198"/>
    </location>
</feature>
<feature type="transmembrane region" description="Helical" evidence="2">
    <location>
        <begin position="342"/>
        <end position="367"/>
    </location>
</feature>
<keyword evidence="3" id="KW-0732">Signal</keyword>
<dbReference type="Pfam" id="PF06011">
    <property type="entry name" value="TRP"/>
    <property type="match status" value="1"/>
</dbReference>
<evidence type="ECO:0000313" key="6">
    <source>
        <dbReference type="EMBL" id="OAD03914.1"/>
    </source>
</evidence>
<feature type="transmembrane region" description="Helical" evidence="2">
    <location>
        <begin position="558"/>
        <end position="579"/>
    </location>
</feature>
<keyword evidence="2" id="KW-0812">Transmembrane</keyword>
<feature type="compositionally biased region" description="Polar residues" evidence="1">
    <location>
        <begin position="818"/>
        <end position="843"/>
    </location>
</feature>
<keyword evidence="2" id="KW-0472">Membrane</keyword>
<organism evidence="6 7">
    <name type="scientific">Mucor lusitanicus CBS 277.49</name>
    <dbReference type="NCBI Taxonomy" id="747725"/>
    <lineage>
        <taxon>Eukaryota</taxon>
        <taxon>Fungi</taxon>
        <taxon>Fungi incertae sedis</taxon>
        <taxon>Mucoromycota</taxon>
        <taxon>Mucoromycotina</taxon>
        <taxon>Mucoromycetes</taxon>
        <taxon>Mucorales</taxon>
        <taxon>Mucorineae</taxon>
        <taxon>Mucoraceae</taxon>
        <taxon>Mucor</taxon>
    </lineage>
</organism>
<feature type="compositionally biased region" description="Pro residues" evidence="1">
    <location>
        <begin position="799"/>
        <end position="808"/>
    </location>
</feature>
<feature type="transmembrane region" description="Helical" evidence="2">
    <location>
        <begin position="527"/>
        <end position="546"/>
    </location>
</feature>
<feature type="chain" id="PRO_5007898808" evidence="3">
    <location>
        <begin position="27"/>
        <end position="843"/>
    </location>
</feature>
<name>A0A168LSR6_MUCCL</name>
<dbReference type="VEuPathDB" id="FungiDB:MUCCIDRAFT_163444"/>
<evidence type="ECO:0000259" key="4">
    <source>
        <dbReference type="Pfam" id="PF02221"/>
    </source>
</evidence>
<sequence length="843" mass="94166">MRFISDHLNLLVLILILVTAIPHRDAQTLDDVWFPSANFTSCYQHGAFNVSAVTRYFNVKTSSYHLNFTSKSNAVVNNLNQQGSTSSASMFELRFGFQTFQAPAQQFCPDVSTGCPIQPDRNFTIQRSFNLSDVPLYPLADITAQYSAIDADSKHLVCIKLAPVGYQHPIWQKIFTFLPLGFTFVASVVSLVASFTIFHEGGEHDMFLLSSNYAMLPGVLRLKTPGFFDLVFYAQFIVMAGQFNIDYPRFHALFTSNFSWSFLLFESKWLDKIIHSLFQSSSSPMQAMASVPRYSIYRRQLADLATNQTSHETSNSVDVSGTGMMDFATASGIDINALFFTFLVYTLIIIASCALLCFITWSVLCIAGRLQKRERLIVMSQKMRDFSIGILVRIVSLFYLPLLTISFYQLMIPSYWYITLCAAVFLVAPFLLYGFISIKLLQIRPASFIYTEMKLLLRFGSLYNQFTDDTFHFFLAILVYKSLTAAMIGLFQTSGLAQLVLVIIAEIALTLGIYFKWPYADGQVNAFHVVFGGIKTVVLLLNVCYLPSVEASTMSKQYVGYVQMAIHCLAFFIFMLFLIKNLIIIATGLGDDELDESGRPPARMVMWRKRKRSTRPPIASHLGSSSADLMTMSSRSRSQSASFYMSGDSSNQLRNSNRLTMNSQTLDMLANYYSGNTNKPSSSNNTSSMNVAVLKPDEIKRQSNPVLAPSVAVAVDDTSLPHPPAIKDYHNRSRAGSSSSNTTPPPAINTYRAQTHINASNEDYISHPITHYRIDDDIVPSSEPLMASINEALQRPPTANRPPPPPLPKHQIKPLPKNDSNISSIYSPPHQASPTSVAIQDEV</sequence>
<keyword evidence="2" id="KW-1133">Transmembrane helix</keyword>
<dbReference type="OrthoDB" id="2115177at2759"/>
<feature type="transmembrane region" description="Helical" evidence="2">
    <location>
        <begin position="472"/>
        <end position="491"/>
    </location>
</feature>
<dbReference type="PANTHER" id="PTHR31145">
    <property type="entry name" value="INTEGRAL MEMBRANE PROTEIN (AFU_ORTHOLOGUE AFUA_7G01610)"/>
    <property type="match status" value="1"/>
</dbReference>
<protein>
    <submittedName>
        <fullName evidence="6">Uncharacterized protein</fullName>
    </submittedName>
</protein>
<feature type="signal peptide" evidence="3">
    <location>
        <begin position="1"/>
        <end position="26"/>
    </location>
</feature>
<evidence type="ECO:0000313" key="7">
    <source>
        <dbReference type="Proteomes" id="UP000077051"/>
    </source>
</evidence>
<feature type="region of interest" description="Disordered" evidence="1">
    <location>
        <begin position="718"/>
        <end position="749"/>
    </location>
</feature>
<dbReference type="STRING" id="747725.A0A168LSR6"/>
<dbReference type="InterPro" id="IPR003172">
    <property type="entry name" value="ML_dom"/>
</dbReference>
<comment type="caution">
    <text evidence="6">The sequence shown here is derived from an EMBL/GenBank/DDBJ whole genome shotgun (WGS) entry which is preliminary data.</text>
</comment>
<gene>
    <name evidence="6" type="ORF">MUCCIDRAFT_163444</name>
</gene>
<dbReference type="GO" id="GO:0055085">
    <property type="term" value="P:transmembrane transport"/>
    <property type="evidence" value="ECO:0007669"/>
    <property type="project" value="TreeGrafter"/>
</dbReference>
<accession>A0A168LSR6</accession>
<feature type="region of interest" description="Disordered" evidence="1">
    <location>
        <begin position="794"/>
        <end position="843"/>
    </location>
</feature>
<proteinExistence type="predicted"/>
<evidence type="ECO:0000256" key="1">
    <source>
        <dbReference type="SAM" id="MobiDB-lite"/>
    </source>
</evidence>
<dbReference type="AlphaFoldDB" id="A0A168LSR6"/>
<dbReference type="InterPro" id="IPR010308">
    <property type="entry name" value="TRP_C"/>
</dbReference>
<evidence type="ECO:0000256" key="2">
    <source>
        <dbReference type="SAM" id="Phobius"/>
    </source>
</evidence>
<dbReference type="PANTHER" id="PTHR31145:SF6">
    <property type="entry name" value="INTEGRAL MEMBRANE PROTEIN (AFU_ORTHOLOGUE AFUA_7G01610)"/>
    <property type="match status" value="1"/>
</dbReference>
<reference evidence="6 7" key="1">
    <citation type="submission" date="2015-06" db="EMBL/GenBank/DDBJ databases">
        <title>Expansion of signal transduction pathways in fungi by whole-genome duplication.</title>
        <authorList>
            <consortium name="DOE Joint Genome Institute"/>
            <person name="Corrochano L.M."/>
            <person name="Kuo A."/>
            <person name="Marcet-Houben M."/>
            <person name="Polaino S."/>
            <person name="Salamov A."/>
            <person name="Villalobos J.M."/>
            <person name="Alvarez M.I."/>
            <person name="Avalos J."/>
            <person name="Benito E.P."/>
            <person name="Benoit I."/>
            <person name="Burger G."/>
            <person name="Camino L.P."/>
            <person name="Canovas D."/>
            <person name="Cerda-Olmedo E."/>
            <person name="Cheng J.-F."/>
            <person name="Dominguez A."/>
            <person name="Elias M."/>
            <person name="Eslava A.P."/>
            <person name="Glaser F."/>
            <person name="Grimwood J."/>
            <person name="Gutierrez G."/>
            <person name="Heitman J."/>
            <person name="Henrissat B."/>
            <person name="Iturriaga E.A."/>
            <person name="Lang B.F."/>
            <person name="Lavin J.L."/>
            <person name="Lee S."/>
            <person name="Li W."/>
            <person name="Lindquist E."/>
            <person name="Lopez-Garcia S."/>
            <person name="Luque E.M."/>
            <person name="Marcos A.T."/>
            <person name="Martin J."/>
            <person name="Mccluskey K."/>
            <person name="Medina H.R."/>
            <person name="Miralles-Duran A."/>
            <person name="Miyazaki A."/>
            <person name="Munoz-Torres E."/>
            <person name="Oguiza J.A."/>
            <person name="Ohm R."/>
            <person name="Olmedo M."/>
            <person name="Orejas M."/>
            <person name="Ortiz-Castellanos L."/>
            <person name="Pisabarro A.G."/>
            <person name="Rodriguez-Romero J."/>
            <person name="Ruiz-Herrera J."/>
            <person name="Ruiz-Vazquez R."/>
            <person name="Sanz C."/>
            <person name="Schackwitz W."/>
            <person name="Schmutz J."/>
            <person name="Shahriari M."/>
            <person name="Shelest E."/>
            <person name="Silva-Franco F."/>
            <person name="Soanes D."/>
            <person name="Syed K."/>
            <person name="Tagua V.G."/>
            <person name="Talbot N.J."/>
            <person name="Thon M."/>
            <person name="De Vries R.P."/>
            <person name="Wiebenga A."/>
            <person name="Yadav J.S."/>
            <person name="Braun E.L."/>
            <person name="Baker S."/>
            <person name="Garre V."/>
            <person name="Horwitz B."/>
            <person name="Torres-Martinez S."/>
            <person name="Idnurm A."/>
            <person name="Herrera-Estrella A."/>
            <person name="Gabaldon T."/>
            <person name="Grigoriev I.V."/>
        </authorList>
    </citation>
    <scope>NUCLEOTIDE SEQUENCE [LARGE SCALE GENOMIC DNA]</scope>
    <source>
        <strain evidence="6 7">CBS 277.49</strain>
    </source>
</reference>
<feature type="transmembrane region" description="Helical" evidence="2">
    <location>
        <begin position="414"/>
        <end position="436"/>
    </location>
</feature>
<dbReference type="InterPro" id="IPR040241">
    <property type="entry name" value="TRP_Flc/Pkd2-like"/>
</dbReference>
<evidence type="ECO:0000259" key="5">
    <source>
        <dbReference type="Pfam" id="PF06011"/>
    </source>
</evidence>
<dbReference type="Pfam" id="PF02221">
    <property type="entry name" value="E1_DerP2_DerF2"/>
    <property type="match status" value="1"/>
</dbReference>